<comment type="caution">
    <text evidence="2">The sequence shown here is derived from an EMBL/GenBank/DDBJ whole genome shotgun (WGS) entry which is preliminary data.</text>
</comment>
<protein>
    <submittedName>
        <fullName evidence="2">Uncharacterized protein</fullName>
    </submittedName>
</protein>
<keyword evidence="1" id="KW-0812">Transmembrane</keyword>
<gene>
    <name evidence="2" type="ORF">ACE3NQ_10000</name>
</gene>
<organism evidence="2 3">
    <name type="scientific">Paenibacillus terreus</name>
    <dbReference type="NCBI Taxonomy" id="1387834"/>
    <lineage>
        <taxon>Bacteria</taxon>
        <taxon>Bacillati</taxon>
        <taxon>Bacillota</taxon>
        <taxon>Bacilli</taxon>
        <taxon>Bacillales</taxon>
        <taxon>Paenibacillaceae</taxon>
        <taxon>Paenibacillus</taxon>
    </lineage>
</organism>
<proteinExistence type="predicted"/>
<reference evidence="2 3" key="1">
    <citation type="submission" date="2024-09" db="EMBL/GenBank/DDBJ databases">
        <authorList>
            <person name="Ruan L."/>
        </authorList>
    </citation>
    <scope>NUCLEOTIDE SEQUENCE [LARGE SCALE GENOMIC DNA]</scope>
    <source>
        <strain evidence="2 3">D33</strain>
    </source>
</reference>
<dbReference type="RefSeq" id="WP_375525029.1">
    <property type="nucleotide sequence ID" value="NZ_JBHILM010000009.1"/>
</dbReference>
<evidence type="ECO:0000256" key="1">
    <source>
        <dbReference type="SAM" id="Phobius"/>
    </source>
</evidence>
<feature type="transmembrane region" description="Helical" evidence="1">
    <location>
        <begin position="33"/>
        <end position="50"/>
    </location>
</feature>
<evidence type="ECO:0000313" key="3">
    <source>
        <dbReference type="Proteomes" id="UP001580407"/>
    </source>
</evidence>
<sequence>MKWFLFWGVTISVLFITRFEWPKLKARPVRDKAVFISLLLLVWILSMLDLPSTPGPTTVLLFIFKPFRGLVEP</sequence>
<keyword evidence="1" id="KW-1133">Transmembrane helix</keyword>
<feature type="transmembrane region" description="Helical" evidence="1">
    <location>
        <begin position="6"/>
        <end position="21"/>
    </location>
</feature>
<dbReference type="Proteomes" id="UP001580407">
    <property type="component" value="Unassembled WGS sequence"/>
</dbReference>
<keyword evidence="1" id="KW-0472">Membrane</keyword>
<dbReference type="EMBL" id="JBHILM010000009">
    <property type="protein sequence ID" value="MFB5681243.1"/>
    <property type="molecule type" value="Genomic_DNA"/>
</dbReference>
<accession>A0ABV5B6D4</accession>
<keyword evidence="3" id="KW-1185">Reference proteome</keyword>
<name>A0ABV5B6D4_9BACL</name>
<evidence type="ECO:0000313" key="2">
    <source>
        <dbReference type="EMBL" id="MFB5681243.1"/>
    </source>
</evidence>